<feature type="compositionally biased region" description="Low complexity" evidence="1">
    <location>
        <begin position="835"/>
        <end position="848"/>
    </location>
</feature>
<evidence type="ECO:0000256" key="1">
    <source>
        <dbReference type="SAM" id="MobiDB-lite"/>
    </source>
</evidence>
<feature type="domain" description="Protein kinase" evidence="2">
    <location>
        <begin position="1"/>
        <end position="314"/>
    </location>
</feature>
<feature type="region of interest" description="Disordered" evidence="1">
    <location>
        <begin position="835"/>
        <end position="894"/>
    </location>
</feature>
<protein>
    <submittedName>
        <fullName evidence="3">Ppk32</fullName>
    </submittedName>
</protein>
<evidence type="ECO:0000313" key="3">
    <source>
        <dbReference type="EMBL" id="KAG7660751.1"/>
    </source>
</evidence>
<dbReference type="AlphaFoldDB" id="A0A8J5UJ34"/>
<accession>A0A8J5UJ34</accession>
<dbReference type="PANTHER" id="PTHR12984">
    <property type="entry name" value="SCY1-RELATED S/T PROTEIN KINASE-LIKE"/>
    <property type="match status" value="1"/>
</dbReference>
<dbReference type="InterPro" id="IPR000719">
    <property type="entry name" value="Prot_kinase_dom"/>
</dbReference>
<feature type="compositionally biased region" description="Low complexity" evidence="1">
    <location>
        <begin position="697"/>
        <end position="711"/>
    </location>
</feature>
<dbReference type="GO" id="GO:0004672">
    <property type="term" value="F:protein kinase activity"/>
    <property type="evidence" value="ECO:0007669"/>
    <property type="project" value="InterPro"/>
</dbReference>
<sequence>MFKLGFKTGIRAAYNVSDNPSFVAEPWYIYPAKHKSNGKIVSVFIFDKSKFESQVQRLYSSSSSIKNPKVIINESYEVIKAEVNQLSKLKHPQLLTIFEVLEETKTKFLFASEPVTDNLFTVNHSSLDELSIQKGLLQISKGLEFLHSHCSIIHLNIQPSSIFINNQGDWKLAGFRFLENLSEISPQERENFYIMNNSSMIPFANLNLNFTAPELIIDSHTKLDFANDIWSLGHLIYYLYNQDLLINCFDSNSISDYKQEFRKFEQKFYNHKPSELKYVLKNVPERLYPIFPQLLARYPDDRLTLNRFIDSDFFNGSIIKAMWFIDEFSTKAIDEKLLFMNGLMDIDPRTQASVIEQFPPAYRSSKLLPLLIDLLTNELNVLNESTGFDPNTEELICRSLDIILNISKTLSHLTFQDRVFSVLFKDDSRNKKAPKTFTKLVTSSVRCRLAVVDNLEIIQEKVNDKEFVDLIKKMLDLVLTTSPKEQEQIQYQIKLQETFLRFLPKIIEKIEFPFIKNTLFPMLCQVFKTTTILSTKLITIETFEIFVERKIIDKIIVNEQLFPVLRNLKSRDKRIVGKVLGFYSKLIQSEHISLDLESSVESVLPQCLALAFGCNDCSQMEFQNFISITDRIQKHLIAKKVSSLPKTSTSHMSVSNGNAKPTNFESLLQTQVIHESPKELPGPKSMSVMQPMRKSNDSSGSNSPKVSNSPVFRRSNQPNRSSPQHTAPVTLKPRSRTTTPVTLKPMQPNKPSSQPGLKFGATNQATNASNTKLLNALKSTFDRPNNADDDFDDFQSAGNESSTSVNSSQLNWQTEMNKTKATNTSGSTYNTQQHVMNPVRNPPVNTNNASYPPGFNSNMILAPKSSGSPALSHSQPQKSQQQSSHVNPDLLNLL</sequence>
<reference evidence="3 4" key="1">
    <citation type="journal article" date="2021" name="DNA Res.">
        <title>Genome analysis of Candida subhashii reveals its hybrid nature and dual mitochondrial genome conformations.</title>
        <authorList>
            <person name="Mixao V."/>
            <person name="Hegedusova E."/>
            <person name="Saus E."/>
            <person name="Pryszcz L.P."/>
            <person name="Cillingova A."/>
            <person name="Nosek J."/>
            <person name="Gabaldon T."/>
        </authorList>
    </citation>
    <scope>NUCLEOTIDE SEQUENCE [LARGE SCALE GENOMIC DNA]</scope>
    <source>
        <strain evidence="3 4">CBS 10753</strain>
    </source>
</reference>
<dbReference type="SMART" id="SM00220">
    <property type="entry name" value="S_TKc"/>
    <property type="match status" value="1"/>
</dbReference>
<dbReference type="GO" id="GO:0005524">
    <property type="term" value="F:ATP binding"/>
    <property type="evidence" value="ECO:0007669"/>
    <property type="project" value="InterPro"/>
</dbReference>
<feature type="region of interest" description="Disordered" evidence="1">
    <location>
        <begin position="780"/>
        <end position="810"/>
    </location>
</feature>
<organism evidence="3 4">
    <name type="scientific">[Candida] subhashii</name>
    <dbReference type="NCBI Taxonomy" id="561895"/>
    <lineage>
        <taxon>Eukaryota</taxon>
        <taxon>Fungi</taxon>
        <taxon>Dikarya</taxon>
        <taxon>Ascomycota</taxon>
        <taxon>Saccharomycotina</taxon>
        <taxon>Pichiomycetes</taxon>
        <taxon>Debaryomycetaceae</taxon>
        <taxon>Spathaspora</taxon>
    </lineage>
</organism>
<keyword evidence="4" id="KW-1185">Reference proteome</keyword>
<feature type="region of interest" description="Disordered" evidence="1">
    <location>
        <begin position="676"/>
        <end position="762"/>
    </location>
</feature>
<dbReference type="Pfam" id="PF00069">
    <property type="entry name" value="Pkinase"/>
    <property type="match status" value="1"/>
</dbReference>
<evidence type="ECO:0000259" key="2">
    <source>
        <dbReference type="PROSITE" id="PS50011"/>
    </source>
</evidence>
<dbReference type="PROSITE" id="PS50011">
    <property type="entry name" value="PROTEIN_KINASE_DOM"/>
    <property type="match status" value="1"/>
</dbReference>
<feature type="compositionally biased region" description="Polar residues" evidence="1">
    <location>
        <begin position="749"/>
        <end position="762"/>
    </location>
</feature>
<dbReference type="EMBL" id="JAGSYN010000274">
    <property type="protein sequence ID" value="KAG7660751.1"/>
    <property type="molecule type" value="Genomic_DNA"/>
</dbReference>
<dbReference type="Proteomes" id="UP000694255">
    <property type="component" value="Unassembled WGS sequence"/>
</dbReference>
<gene>
    <name evidence="3" type="ORF">J8A68_005713</name>
</gene>
<dbReference type="PANTHER" id="PTHR12984:SF6">
    <property type="entry name" value="SCY1-LIKE PROTEIN 2"/>
    <property type="match status" value="1"/>
</dbReference>
<feature type="compositionally biased region" description="Low complexity" evidence="1">
    <location>
        <begin position="872"/>
        <end position="884"/>
    </location>
</feature>
<evidence type="ECO:0000313" key="4">
    <source>
        <dbReference type="Proteomes" id="UP000694255"/>
    </source>
</evidence>
<dbReference type="InterPro" id="IPR051177">
    <property type="entry name" value="CIK-Related_Protein"/>
</dbReference>
<dbReference type="RefSeq" id="XP_049260984.1">
    <property type="nucleotide sequence ID" value="XM_049409809.1"/>
</dbReference>
<comment type="caution">
    <text evidence="3">The sequence shown here is derived from an EMBL/GenBank/DDBJ whole genome shotgun (WGS) entry which is preliminary data.</text>
</comment>
<feature type="compositionally biased region" description="Polar residues" evidence="1">
    <location>
        <begin position="796"/>
        <end position="810"/>
    </location>
</feature>
<dbReference type="OrthoDB" id="79687at2759"/>
<feature type="compositionally biased region" description="Polar residues" evidence="1">
    <location>
        <begin position="855"/>
        <end position="871"/>
    </location>
</feature>
<dbReference type="GeneID" id="73472513"/>
<feature type="compositionally biased region" description="Polar residues" evidence="1">
    <location>
        <begin position="714"/>
        <end position="727"/>
    </location>
</feature>
<name>A0A8J5UJ34_9ASCO</name>
<proteinExistence type="predicted"/>